<dbReference type="RefSeq" id="WP_380805987.1">
    <property type="nucleotide sequence ID" value="NZ_JBHSFZ010000048.1"/>
</dbReference>
<organism evidence="1 2">
    <name type="scientific">Sphingobium tyrosinilyticum</name>
    <dbReference type="NCBI Taxonomy" id="2715436"/>
    <lineage>
        <taxon>Bacteria</taxon>
        <taxon>Pseudomonadati</taxon>
        <taxon>Pseudomonadota</taxon>
        <taxon>Alphaproteobacteria</taxon>
        <taxon>Sphingomonadales</taxon>
        <taxon>Sphingomonadaceae</taxon>
        <taxon>Sphingobium</taxon>
    </lineage>
</organism>
<name>A0ABV9F175_9SPHN</name>
<comment type="caution">
    <text evidence="1">The sequence shown here is derived from an EMBL/GenBank/DDBJ whole genome shotgun (WGS) entry which is preliminary data.</text>
</comment>
<dbReference type="NCBIfam" id="NF041705">
    <property type="entry name" value="RIPP_cyclo_YhhA"/>
    <property type="match status" value="1"/>
</dbReference>
<proteinExistence type="predicted"/>
<sequence>MQVSTPKANQPANLLGRIADSVTLARLIEEVRNEDLNVARSYDRTHNRHNR</sequence>
<reference evidence="2" key="1">
    <citation type="journal article" date="2019" name="Int. J. Syst. Evol. Microbiol.">
        <title>The Global Catalogue of Microorganisms (GCM) 10K type strain sequencing project: providing services to taxonomists for standard genome sequencing and annotation.</title>
        <authorList>
            <consortium name="The Broad Institute Genomics Platform"/>
            <consortium name="The Broad Institute Genome Sequencing Center for Infectious Disease"/>
            <person name="Wu L."/>
            <person name="Ma J."/>
        </authorList>
    </citation>
    <scope>NUCLEOTIDE SEQUENCE [LARGE SCALE GENOMIC DNA]</scope>
    <source>
        <strain evidence="2">NBRC 103632</strain>
    </source>
</reference>
<evidence type="ECO:0000313" key="1">
    <source>
        <dbReference type="EMBL" id="MFC4595611.1"/>
    </source>
</evidence>
<dbReference type="Proteomes" id="UP001595957">
    <property type="component" value="Unassembled WGS sequence"/>
</dbReference>
<keyword evidence="2" id="KW-1185">Reference proteome</keyword>
<evidence type="ECO:0000313" key="2">
    <source>
        <dbReference type="Proteomes" id="UP001595957"/>
    </source>
</evidence>
<gene>
    <name evidence="1" type="primary">yhhA</name>
    <name evidence="1" type="ORF">ACFO3E_15675</name>
</gene>
<accession>A0ABV9F175</accession>
<protein>
    <submittedName>
        <fullName evidence="1">YhhA family cyclophane-containing RiPP</fullName>
    </submittedName>
</protein>
<dbReference type="EMBL" id="JBHSFZ010000048">
    <property type="protein sequence ID" value="MFC4595611.1"/>
    <property type="molecule type" value="Genomic_DNA"/>
</dbReference>